<dbReference type="AlphaFoldDB" id="A0AAN6DWB1"/>
<dbReference type="Proteomes" id="UP001203852">
    <property type="component" value="Unassembled WGS sequence"/>
</dbReference>
<dbReference type="SUPFAM" id="SSF50978">
    <property type="entry name" value="WD40 repeat-like"/>
    <property type="match status" value="1"/>
</dbReference>
<comment type="caution">
    <text evidence="4">The sequence shown here is derived from an EMBL/GenBank/DDBJ whole genome shotgun (WGS) entry which is preliminary data.</text>
</comment>
<evidence type="ECO:0000256" key="1">
    <source>
        <dbReference type="ARBA" id="ARBA00004123"/>
    </source>
</evidence>
<keyword evidence="2" id="KW-0539">Nucleus</keyword>
<protein>
    <submittedName>
        <fullName evidence="4">Uncharacterized protein</fullName>
    </submittedName>
</protein>
<proteinExistence type="predicted"/>
<gene>
    <name evidence="4" type="ORF">EDD36DRAFT_262014</name>
</gene>
<organism evidence="4 5">
    <name type="scientific">Exophiala viscosa</name>
    <dbReference type="NCBI Taxonomy" id="2486360"/>
    <lineage>
        <taxon>Eukaryota</taxon>
        <taxon>Fungi</taxon>
        <taxon>Dikarya</taxon>
        <taxon>Ascomycota</taxon>
        <taxon>Pezizomycotina</taxon>
        <taxon>Eurotiomycetes</taxon>
        <taxon>Chaetothyriomycetidae</taxon>
        <taxon>Chaetothyriales</taxon>
        <taxon>Herpotrichiellaceae</taxon>
        <taxon>Exophiala</taxon>
    </lineage>
</organism>
<keyword evidence="5" id="KW-1185">Reference proteome</keyword>
<evidence type="ECO:0000256" key="2">
    <source>
        <dbReference type="ARBA" id="ARBA00023242"/>
    </source>
</evidence>
<comment type="subcellular location">
    <subcellularLocation>
        <location evidence="1">Nucleus</location>
    </subcellularLocation>
</comment>
<reference evidence="4" key="1">
    <citation type="journal article" date="2022" name="bioRxiv">
        <title>Deciphering the potential niche of two novel black yeast fungi from a biological soil crust based on their genomes, phenotypes, and melanin regulation.</title>
        <authorList>
            <consortium name="DOE Joint Genome Institute"/>
            <person name="Carr E.C."/>
            <person name="Barton Q."/>
            <person name="Grambo S."/>
            <person name="Sullivan M."/>
            <person name="Renfro C.M."/>
            <person name="Kuo A."/>
            <person name="Pangilinan J."/>
            <person name="Lipzen A."/>
            <person name="Keymanesh K."/>
            <person name="Savage E."/>
            <person name="Barry K."/>
            <person name="Grigoriev I.V."/>
            <person name="Riekhof W.R."/>
            <person name="Harris S.S."/>
        </authorList>
    </citation>
    <scope>NUCLEOTIDE SEQUENCE</scope>
    <source>
        <strain evidence="4">JF 03-4F</strain>
    </source>
</reference>
<name>A0AAN6DWB1_9EURO</name>
<feature type="region of interest" description="Disordered" evidence="3">
    <location>
        <begin position="70"/>
        <end position="106"/>
    </location>
</feature>
<feature type="region of interest" description="Disordered" evidence="3">
    <location>
        <begin position="1"/>
        <end position="31"/>
    </location>
</feature>
<feature type="region of interest" description="Disordered" evidence="3">
    <location>
        <begin position="429"/>
        <end position="448"/>
    </location>
</feature>
<dbReference type="EMBL" id="MU404354">
    <property type="protein sequence ID" value="KAI1613318.1"/>
    <property type="molecule type" value="Genomic_DNA"/>
</dbReference>
<sequence length="448" mass="48855">MSRKSSSNAASKNSSALTTGSSSTTAQGSSILKSSFSPSQFQLRLFASVIQSFDSQQLRIHETTTGRLRCQHETRPGSRITSLDWGFNGRDQKQKKKRKRQDNSEGAVVAYGTSTSDICMFSPAEGKVVGMLSGGHERAVADFKFSPATDYKEGWSVGEDAKLVQWDLSKNKAIRTISIPDGAHVLATPSPNPFQILCASDTPFAYDFVKDGNYQQSRFDSFKNPIHSLFRSGTNEDAQDEFFLAADSDRYVNVFNLQNKRLARTLIAGSGVLAADLYDPSEEVRPILREQLLTVVTEAGMVELFWRPFSQPKQVNGDLKSSKKNLTRKSGASIRLVSSDSKTRSVPIFAASIQGPEVVVASADGGVDFSFQKIRWQDEGNGELLFDGAKDFVKVKSASTLNTATLNGVKDTGKSHLDESKTVVVNGGSQPVTIDISDSEKDEDGWGN</sequence>
<evidence type="ECO:0000256" key="3">
    <source>
        <dbReference type="SAM" id="MobiDB-lite"/>
    </source>
</evidence>
<dbReference type="PANTHER" id="PTHR44267:SF1">
    <property type="entry name" value="WD REPEAT-CONTAINING PROTEIN 43"/>
    <property type="match status" value="1"/>
</dbReference>
<dbReference type="PANTHER" id="PTHR44267">
    <property type="entry name" value="WD REPEAT-CONTAINING PROTEIN 43"/>
    <property type="match status" value="1"/>
</dbReference>
<feature type="compositionally biased region" description="Low complexity" evidence="3">
    <location>
        <begin position="1"/>
        <end position="30"/>
    </location>
</feature>
<evidence type="ECO:0000313" key="4">
    <source>
        <dbReference type="EMBL" id="KAI1613318.1"/>
    </source>
</evidence>
<dbReference type="InterPro" id="IPR036322">
    <property type="entry name" value="WD40_repeat_dom_sf"/>
</dbReference>
<dbReference type="InterPro" id="IPR052414">
    <property type="entry name" value="U3_snoRNA-assoc_WDR"/>
</dbReference>
<accession>A0AAN6DWB1</accession>
<evidence type="ECO:0000313" key="5">
    <source>
        <dbReference type="Proteomes" id="UP001203852"/>
    </source>
</evidence>
<dbReference type="GO" id="GO:0005730">
    <property type="term" value="C:nucleolus"/>
    <property type="evidence" value="ECO:0007669"/>
    <property type="project" value="TreeGrafter"/>
</dbReference>
<dbReference type="Gene3D" id="2.130.10.10">
    <property type="entry name" value="YVTN repeat-like/Quinoprotein amine dehydrogenase"/>
    <property type="match status" value="1"/>
</dbReference>
<dbReference type="InterPro" id="IPR015943">
    <property type="entry name" value="WD40/YVTN_repeat-like_dom_sf"/>
</dbReference>
<dbReference type="GO" id="GO:0000462">
    <property type="term" value="P:maturation of SSU-rRNA from tricistronic rRNA transcript (SSU-rRNA, 5.8S rRNA, LSU-rRNA)"/>
    <property type="evidence" value="ECO:0007669"/>
    <property type="project" value="TreeGrafter"/>
</dbReference>